<dbReference type="PRINTS" id="PR00081">
    <property type="entry name" value="GDHRDH"/>
</dbReference>
<evidence type="ECO:0000256" key="2">
    <source>
        <dbReference type="ARBA" id="ARBA00023002"/>
    </source>
</evidence>
<feature type="domain" description="Ketoreductase" evidence="3">
    <location>
        <begin position="3"/>
        <end position="173"/>
    </location>
</feature>
<gene>
    <name evidence="5" type="ORF">DDJ31_21705</name>
    <name evidence="4" type="ORF">ELQ87_17570</name>
</gene>
<dbReference type="GO" id="GO:0016491">
    <property type="term" value="F:oxidoreductase activity"/>
    <property type="evidence" value="ECO:0007669"/>
    <property type="project" value="UniProtKB-KW"/>
</dbReference>
<reference evidence="4 6" key="2">
    <citation type="submission" date="2018-12" db="EMBL/GenBank/DDBJ databases">
        <title>Streptomyces griseoviridis F1-27 complete genome.</title>
        <authorList>
            <person name="Mariita R.M."/>
            <person name="Sello J.K."/>
        </authorList>
    </citation>
    <scope>NUCLEOTIDE SEQUENCE [LARGE SCALE GENOMIC DNA]</scope>
    <source>
        <strain evidence="4 6">F1-27</strain>
    </source>
</reference>
<name>A0A3Q9KP38_STRGD</name>
<keyword evidence="7" id="KW-1185">Reference proteome</keyword>
<organism evidence="4 6">
    <name type="scientific">Streptomyces griseoviridis</name>
    <dbReference type="NCBI Taxonomy" id="45398"/>
    <lineage>
        <taxon>Bacteria</taxon>
        <taxon>Bacillati</taxon>
        <taxon>Actinomycetota</taxon>
        <taxon>Actinomycetes</taxon>
        <taxon>Kitasatosporales</taxon>
        <taxon>Streptomycetaceae</taxon>
        <taxon>Streptomyces</taxon>
    </lineage>
</organism>
<dbReference type="AlphaFoldDB" id="A0A3Q9KP38"/>
<keyword evidence="2" id="KW-0560">Oxidoreductase</keyword>
<dbReference type="Gene3D" id="3.40.50.720">
    <property type="entry name" value="NAD(P)-binding Rossmann-like Domain"/>
    <property type="match status" value="1"/>
</dbReference>
<dbReference type="RefSeq" id="WP_008744236.1">
    <property type="nucleotide sequence ID" value="NZ_CP029078.1"/>
</dbReference>
<dbReference type="FunFam" id="3.40.50.720:FF:000173">
    <property type="entry name" value="3-oxoacyl-[acyl-carrier protein] reductase"/>
    <property type="match status" value="1"/>
</dbReference>
<evidence type="ECO:0000313" key="5">
    <source>
        <dbReference type="EMBL" id="QCN87245.1"/>
    </source>
</evidence>
<dbReference type="InterPro" id="IPR057326">
    <property type="entry name" value="KR_dom"/>
</dbReference>
<accession>A0A3Q9KP38</accession>
<dbReference type="PRINTS" id="PR00080">
    <property type="entry name" value="SDRFAMILY"/>
</dbReference>
<dbReference type="InterPro" id="IPR020904">
    <property type="entry name" value="Sc_DH/Rdtase_CS"/>
</dbReference>
<dbReference type="InterPro" id="IPR002347">
    <property type="entry name" value="SDR_fam"/>
</dbReference>
<dbReference type="GO" id="GO:0032787">
    <property type="term" value="P:monocarboxylic acid metabolic process"/>
    <property type="evidence" value="ECO:0007669"/>
    <property type="project" value="UniProtKB-ARBA"/>
</dbReference>
<dbReference type="KEGG" id="sgd:ELQ87_17570"/>
<dbReference type="Proteomes" id="UP000271291">
    <property type="component" value="Chromosome"/>
</dbReference>
<reference evidence="5 7" key="1">
    <citation type="submission" date="2018-04" db="EMBL/GenBank/DDBJ databases">
        <title>Complete genome sequences of Streptomyces griseoviridis K61 and characterization of antagonistic properties of biological control agents.</title>
        <authorList>
            <person name="Mariita R.M."/>
            <person name="Sello J.K."/>
        </authorList>
    </citation>
    <scope>NUCLEOTIDE SEQUENCE [LARGE SCALE GENOMIC DNA]</scope>
    <source>
        <strain evidence="5 7">K61</strain>
    </source>
</reference>
<sequence length="231" mass="24005">MFATGGNRGIGLASARAFTELGDRVAVTCHSSEPPQTLTDAGCLAIRCDITDPNHVESAYQQIEERHGPVEVLVANAGITWDTLLTRMSEEDLSTVLDTNLTAVYRTVQRAAHGMLRAGKGRIVLVSSVVALQGAAGQANYAAAKAALIGLVRELGSRNITCNVIAPGLVDTGMTDALSAGRRTALLSQIPLARSAHPDETAAAIRFLASDQASYITGAIIPVDGGSGLGR</sequence>
<dbReference type="SUPFAM" id="SSF51735">
    <property type="entry name" value="NAD(P)-binding Rossmann-fold domains"/>
    <property type="match status" value="1"/>
</dbReference>
<comment type="similarity">
    <text evidence="1">Belongs to the short-chain dehydrogenases/reductases (SDR) family.</text>
</comment>
<evidence type="ECO:0000313" key="6">
    <source>
        <dbReference type="Proteomes" id="UP000271291"/>
    </source>
</evidence>
<dbReference type="OrthoDB" id="8991930at2"/>
<dbReference type="InterPro" id="IPR036291">
    <property type="entry name" value="NAD(P)-bd_dom_sf"/>
</dbReference>
<evidence type="ECO:0000313" key="4">
    <source>
        <dbReference type="EMBL" id="AZS85895.1"/>
    </source>
</evidence>
<dbReference type="Proteomes" id="UP000501753">
    <property type="component" value="Chromosome"/>
</dbReference>
<evidence type="ECO:0000313" key="7">
    <source>
        <dbReference type="Proteomes" id="UP000501753"/>
    </source>
</evidence>
<dbReference type="InterPro" id="IPR050259">
    <property type="entry name" value="SDR"/>
</dbReference>
<proteinExistence type="inferred from homology"/>
<dbReference type="SMART" id="SM00822">
    <property type="entry name" value="PKS_KR"/>
    <property type="match status" value="1"/>
</dbReference>
<dbReference type="EMBL" id="CP029078">
    <property type="protein sequence ID" value="QCN87245.1"/>
    <property type="molecule type" value="Genomic_DNA"/>
</dbReference>
<dbReference type="PROSITE" id="PS00061">
    <property type="entry name" value="ADH_SHORT"/>
    <property type="match status" value="1"/>
</dbReference>
<dbReference type="PANTHER" id="PTHR42879:SF2">
    <property type="entry name" value="3-OXOACYL-[ACYL-CARRIER-PROTEIN] REDUCTASE FABG"/>
    <property type="match status" value="1"/>
</dbReference>
<protein>
    <submittedName>
        <fullName evidence="5">KR domain-containing protein</fullName>
    </submittedName>
    <submittedName>
        <fullName evidence="4">SDR family oxidoreductase</fullName>
    </submittedName>
</protein>
<dbReference type="PANTHER" id="PTHR42879">
    <property type="entry name" value="3-OXOACYL-(ACYL-CARRIER-PROTEIN) REDUCTASE"/>
    <property type="match status" value="1"/>
</dbReference>
<dbReference type="Pfam" id="PF13561">
    <property type="entry name" value="adh_short_C2"/>
    <property type="match status" value="1"/>
</dbReference>
<evidence type="ECO:0000256" key="1">
    <source>
        <dbReference type="ARBA" id="ARBA00006484"/>
    </source>
</evidence>
<evidence type="ECO:0000259" key="3">
    <source>
        <dbReference type="SMART" id="SM00822"/>
    </source>
</evidence>
<dbReference type="EMBL" id="CP034687">
    <property type="protein sequence ID" value="AZS85895.1"/>
    <property type="molecule type" value="Genomic_DNA"/>
</dbReference>